<keyword evidence="2" id="KW-0805">Transcription regulation</keyword>
<dbReference type="CDD" id="cd00018">
    <property type="entry name" value="AP2"/>
    <property type="match status" value="1"/>
</dbReference>
<gene>
    <name evidence="10" type="ORF">ZIOFF_061178</name>
</gene>
<feature type="region of interest" description="Disordered" evidence="8">
    <location>
        <begin position="1"/>
        <end position="76"/>
    </location>
</feature>
<feature type="region of interest" description="Disordered" evidence="8">
    <location>
        <begin position="274"/>
        <end position="329"/>
    </location>
</feature>
<proteinExistence type="inferred from homology"/>
<dbReference type="GO" id="GO:0003700">
    <property type="term" value="F:DNA-binding transcription factor activity"/>
    <property type="evidence" value="ECO:0007669"/>
    <property type="project" value="InterPro"/>
</dbReference>
<evidence type="ECO:0000313" key="10">
    <source>
        <dbReference type="EMBL" id="KAG6477747.1"/>
    </source>
</evidence>
<dbReference type="GO" id="GO:0005634">
    <property type="term" value="C:nucleus"/>
    <property type="evidence" value="ECO:0007669"/>
    <property type="project" value="UniProtKB-SubCell"/>
</dbReference>
<dbReference type="PANTHER" id="PTHR31657">
    <property type="entry name" value="ETHYLENE-RESPONSIVE TRANSCRIPTION FACTOR ERF061"/>
    <property type="match status" value="1"/>
</dbReference>
<protein>
    <recommendedName>
        <fullName evidence="9">AP2/ERF domain-containing protein</fullName>
    </recommendedName>
</protein>
<dbReference type="InterPro" id="IPR001471">
    <property type="entry name" value="AP2/ERF_dom"/>
</dbReference>
<dbReference type="FunFam" id="3.30.730.10:FF:000001">
    <property type="entry name" value="Ethylene-responsive transcription factor 2"/>
    <property type="match status" value="1"/>
</dbReference>
<dbReference type="EMBL" id="JACMSC010000017">
    <property type="protein sequence ID" value="KAG6477747.1"/>
    <property type="molecule type" value="Genomic_DNA"/>
</dbReference>
<keyword evidence="11" id="KW-1185">Reference proteome</keyword>
<comment type="subcellular location">
    <subcellularLocation>
        <location evidence="1">Nucleus</location>
    </subcellularLocation>
</comment>
<evidence type="ECO:0000256" key="3">
    <source>
        <dbReference type="ARBA" id="ARBA00023125"/>
    </source>
</evidence>
<dbReference type="GO" id="GO:0003677">
    <property type="term" value="F:DNA binding"/>
    <property type="evidence" value="ECO:0007669"/>
    <property type="project" value="UniProtKB-KW"/>
</dbReference>
<comment type="similarity">
    <text evidence="7">Belongs to the AP2/ERF transcription factor family. ERF subfamily.</text>
</comment>
<dbReference type="InterPro" id="IPR051758">
    <property type="entry name" value="ERF/AP2-like"/>
</dbReference>
<evidence type="ECO:0000256" key="4">
    <source>
        <dbReference type="ARBA" id="ARBA00023159"/>
    </source>
</evidence>
<evidence type="ECO:0000256" key="5">
    <source>
        <dbReference type="ARBA" id="ARBA00023163"/>
    </source>
</evidence>
<feature type="compositionally biased region" description="Pro residues" evidence="8">
    <location>
        <begin position="398"/>
        <end position="407"/>
    </location>
</feature>
<reference evidence="10 11" key="1">
    <citation type="submission" date="2020-08" db="EMBL/GenBank/DDBJ databases">
        <title>Plant Genome Project.</title>
        <authorList>
            <person name="Zhang R.-G."/>
        </authorList>
    </citation>
    <scope>NUCLEOTIDE SEQUENCE [LARGE SCALE GENOMIC DNA]</scope>
    <source>
        <tissue evidence="10">Rhizome</tissue>
    </source>
</reference>
<keyword evidence="6" id="KW-0539">Nucleus</keyword>
<keyword evidence="4" id="KW-0010">Activator</keyword>
<comment type="caution">
    <text evidence="10">The sequence shown here is derived from an EMBL/GenBank/DDBJ whole genome shotgun (WGS) entry which is preliminary data.</text>
</comment>
<dbReference type="Proteomes" id="UP000734854">
    <property type="component" value="Unassembled WGS sequence"/>
</dbReference>
<evidence type="ECO:0000256" key="7">
    <source>
        <dbReference type="ARBA" id="ARBA00024343"/>
    </source>
</evidence>
<organism evidence="10 11">
    <name type="scientific">Zingiber officinale</name>
    <name type="common">Ginger</name>
    <name type="synonym">Amomum zingiber</name>
    <dbReference type="NCBI Taxonomy" id="94328"/>
    <lineage>
        <taxon>Eukaryota</taxon>
        <taxon>Viridiplantae</taxon>
        <taxon>Streptophyta</taxon>
        <taxon>Embryophyta</taxon>
        <taxon>Tracheophyta</taxon>
        <taxon>Spermatophyta</taxon>
        <taxon>Magnoliopsida</taxon>
        <taxon>Liliopsida</taxon>
        <taxon>Zingiberales</taxon>
        <taxon>Zingiberaceae</taxon>
        <taxon>Zingiber</taxon>
    </lineage>
</organism>
<evidence type="ECO:0000256" key="6">
    <source>
        <dbReference type="ARBA" id="ARBA00023242"/>
    </source>
</evidence>
<evidence type="ECO:0000313" key="11">
    <source>
        <dbReference type="Proteomes" id="UP000734854"/>
    </source>
</evidence>
<keyword evidence="5" id="KW-0804">Transcription</keyword>
<dbReference type="SMART" id="SM00380">
    <property type="entry name" value="AP2"/>
    <property type="match status" value="1"/>
</dbReference>
<dbReference type="OrthoDB" id="771648at2759"/>
<name>A0A8J5KCG3_ZINOF</name>
<dbReference type="PANTHER" id="PTHR31657:SF19">
    <property type="entry name" value="ETHYLENE-RESPONSIVE TRANSCRIPTION FACTOR ERF053"/>
    <property type="match status" value="1"/>
</dbReference>
<evidence type="ECO:0000256" key="2">
    <source>
        <dbReference type="ARBA" id="ARBA00023015"/>
    </source>
</evidence>
<keyword evidence="3" id="KW-0238">DNA-binding</keyword>
<feature type="region of interest" description="Disordered" evidence="8">
    <location>
        <begin position="389"/>
        <end position="412"/>
    </location>
</feature>
<dbReference type="Pfam" id="PF00847">
    <property type="entry name" value="AP2"/>
    <property type="match status" value="1"/>
</dbReference>
<feature type="domain" description="AP2/ERF" evidence="9">
    <location>
        <begin position="208"/>
        <end position="265"/>
    </location>
</feature>
<evidence type="ECO:0000256" key="8">
    <source>
        <dbReference type="SAM" id="MobiDB-lite"/>
    </source>
</evidence>
<sequence>MERPAGSGMEGEERRGDGRRHKGKAQQKLVVLPEGARSFEEAAPASPRPLKKIRSPDRLGRSSDPTTPASSPKPIFPFAYEDAQSLPNSSALRLSATGLLLQQQQQQMISFSQGHPYPIRGHLPSPLFMVEGTAAATAAGQQQQMYQEQLLKFWSEALNLSPRGNLAMMGRLAGQEAAARRAAVASMYPGLLRAAPMFASPAPAPAKLYRGVRQRHWGKWVAEIRMPKNRTRLWLGTFDTAEDAALAYDREAFKLRGESARLNFPNLFLGKGGSAGANSSKEAPPCSSFSSAPVTHETSKQPPQPQAQSNTPIPPVAPPITDTSSADMGNYDLTSVVGTAAAHPPGDMVWGDAEEAWFNTWGPGSPVWDDIDGANTLLFPSQLTSIAETDEEYSNNPAPLPLPPPSTAPSHSPLFFTWKE</sequence>
<dbReference type="AlphaFoldDB" id="A0A8J5KCG3"/>
<dbReference type="PROSITE" id="PS51032">
    <property type="entry name" value="AP2_ERF"/>
    <property type="match status" value="1"/>
</dbReference>
<accession>A0A8J5KCG3</accession>
<evidence type="ECO:0000256" key="1">
    <source>
        <dbReference type="ARBA" id="ARBA00004123"/>
    </source>
</evidence>
<evidence type="ECO:0000259" key="9">
    <source>
        <dbReference type="PROSITE" id="PS51032"/>
    </source>
</evidence>